<dbReference type="PRINTS" id="PR00813">
    <property type="entry name" value="BCTERIALGSPG"/>
</dbReference>
<sequence>MASGRSRRQVRGFTLIELMVTVAIVAILTGIAIASYDFAVVKSRRSAAAACLTERAQAMERYYTTNLTYVGAPAPAACSSDISPDHYAVAFEGVPTATAFELRATPQGNQASSDTKCGTLTVNAQGVRGIVDGDAGDPEDCW</sequence>
<gene>
    <name evidence="3" type="ORF">K6753_08355</name>
</gene>
<protein>
    <submittedName>
        <fullName evidence="3">Type IV pilin protein</fullName>
    </submittedName>
</protein>
<dbReference type="Proteomes" id="UP001430954">
    <property type="component" value="Unassembled WGS sequence"/>
</dbReference>
<dbReference type="InterPro" id="IPR012902">
    <property type="entry name" value="N_methyl_site"/>
</dbReference>
<evidence type="ECO:0000256" key="1">
    <source>
        <dbReference type="ARBA" id="ARBA00022481"/>
    </source>
</evidence>
<dbReference type="NCBIfam" id="TIGR02532">
    <property type="entry name" value="IV_pilin_GFxxxE"/>
    <property type="match status" value="1"/>
</dbReference>
<organism evidence="3 4">
    <name type="scientific">Novilysobacter selenitireducens</name>
    <dbReference type="NCBI Taxonomy" id="2872639"/>
    <lineage>
        <taxon>Bacteria</taxon>
        <taxon>Pseudomonadati</taxon>
        <taxon>Pseudomonadota</taxon>
        <taxon>Gammaproteobacteria</taxon>
        <taxon>Lysobacterales</taxon>
        <taxon>Lysobacteraceae</taxon>
        <taxon>Novilysobacter</taxon>
    </lineage>
</organism>
<dbReference type="InterPro" id="IPR031982">
    <property type="entry name" value="PilE-like"/>
</dbReference>
<dbReference type="Pfam" id="PF16732">
    <property type="entry name" value="ComP_DUS"/>
    <property type="match status" value="1"/>
</dbReference>
<accession>A0ABS7T6P0</accession>
<dbReference type="Pfam" id="PF07963">
    <property type="entry name" value="N_methyl"/>
    <property type="match status" value="1"/>
</dbReference>
<dbReference type="PROSITE" id="PS00409">
    <property type="entry name" value="PROKAR_NTER_METHYL"/>
    <property type="match status" value="1"/>
</dbReference>
<keyword evidence="2" id="KW-0812">Transmembrane</keyword>
<keyword evidence="2" id="KW-1133">Transmembrane helix</keyword>
<dbReference type="InterPro" id="IPR045584">
    <property type="entry name" value="Pilin-like"/>
</dbReference>
<name>A0ABS7T6P0_9GAMM</name>
<evidence type="ECO:0000313" key="4">
    <source>
        <dbReference type="Proteomes" id="UP001430954"/>
    </source>
</evidence>
<feature type="transmembrane region" description="Helical" evidence="2">
    <location>
        <begin position="12"/>
        <end position="36"/>
    </location>
</feature>
<keyword evidence="4" id="KW-1185">Reference proteome</keyword>
<comment type="caution">
    <text evidence="3">The sequence shown here is derived from an EMBL/GenBank/DDBJ whole genome shotgun (WGS) entry which is preliminary data.</text>
</comment>
<dbReference type="InterPro" id="IPR000983">
    <property type="entry name" value="Bac_GSPG_pilin"/>
</dbReference>
<evidence type="ECO:0000256" key="2">
    <source>
        <dbReference type="SAM" id="Phobius"/>
    </source>
</evidence>
<keyword evidence="1" id="KW-0488">Methylation</keyword>
<evidence type="ECO:0000313" key="3">
    <source>
        <dbReference type="EMBL" id="MBZ4039547.1"/>
    </source>
</evidence>
<dbReference type="Gene3D" id="3.30.700.10">
    <property type="entry name" value="Glycoprotein, Type 4 Pilin"/>
    <property type="match status" value="1"/>
</dbReference>
<proteinExistence type="predicted"/>
<dbReference type="EMBL" id="JAINZW010000003">
    <property type="protein sequence ID" value="MBZ4039547.1"/>
    <property type="molecule type" value="Genomic_DNA"/>
</dbReference>
<reference evidence="3 4" key="1">
    <citation type="submission" date="2021-09" db="EMBL/GenBank/DDBJ databases">
        <title>Lysobacter sp. 13A isolated from the river sediment.</title>
        <authorList>
            <person name="Liu H."/>
            <person name="Li S."/>
            <person name="Mao S."/>
        </authorList>
    </citation>
    <scope>NUCLEOTIDE SEQUENCE [LARGE SCALE GENOMIC DNA]</scope>
    <source>
        <strain evidence="3 4">13A</strain>
    </source>
</reference>
<dbReference type="SUPFAM" id="SSF54523">
    <property type="entry name" value="Pili subunits"/>
    <property type="match status" value="1"/>
</dbReference>
<keyword evidence="2" id="KW-0472">Membrane</keyword>